<protein>
    <recommendedName>
        <fullName evidence="4">Bypass of forespore C C-terminal domain-containing protein</fullName>
    </recommendedName>
</protein>
<evidence type="ECO:0000313" key="3">
    <source>
        <dbReference type="Proteomes" id="UP000235589"/>
    </source>
</evidence>
<gene>
    <name evidence="2" type="ORF">B9O19_00260</name>
</gene>
<accession>A0A2K9NZJ2</accession>
<keyword evidence="3" id="KW-1185">Reference proteome</keyword>
<evidence type="ECO:0000256" key="1">
    <source>
        <dbReference type="SAM" id="Phobius"/>
    </source>
</evidence>
<keyword evidence="1" id="KW-1133">Transmembrane helix</keyword>
<keyword evidence="1" id="KW-0472">Membrane</keyword>
<keyword evidence="1" id="KW-0812">Transmembrane</keyword>
<evidence type="ECO:0000313" key="2">
    <source>
        <dbReference type="EMBL" id="AUO18444.1"/>
    </source>
</evidence>
<feature type="transmembrane region" description="Helical" evidence="1">
    <location>
        <begin position="9"/>
        <end position="29"/>
    </location>
</feature>
<name>A0A2K9NZJ2_9FIRM</name>
<dbReference type="AlphaFoldDB" id="A0A2K9NZJ2"/>
<proteinExistence type="predicted"/>
<evidence type="ECO:0008006" key="4">
    <source>
        <dbReference type="Google" id="ProtNLM"/>
    </source>
</evidence>
<dbReference type="GeneID" id="98061689"/>
<dbReference type="Proteomes" id="UP000235589">
    <property type="component" value="Chromosome"/>
</dbReference>
<reference evidence="2 3" key="1">
    <citation type="submission" date="2017-04" db="EMBL/GenBank/DDBJ databases">
        <title>Monoglobus pectinilyticus 14 draft genome.</title>
        <authorList>
            <person name="Kim C."/>
            <person name="Rosendale D.I."/>
            <person name="Kelly W.J."/>
            <person name="Tannock G.W."/>
            <person name="Patchett M.L."/>
            <person name="Jordens J.Z."/>
        </authorList>
    </citation>
    <scope>NUCLEOTIDE SEQUENCE [LARGE SCALE GENOMIC DNA]</scope>
    <source>
        <strain evidence="2 3">14</strain>
    </source>
</reference>
<dbReference type="KEGG" id="mpec:B9O19_00260"/>
<dbReference type="RefSeq" id="WP_102364742.1">
    <property type="nucleotide sequence ID" value="NZ_CP020991.1"/>
</dbReference>
<organism evidence="2 3">
    <name type="scientific">Monoglobus pectinilyticus</name>
    <dbReference type="NCBI Taxonomy" id="1981510"/>
    <lineage>
        <taxon>Bacteria</taxon>
        <taxon>Bacillati</taxon>
        <taxon>Bacillota</taxon>
        <taxon>Clostridia</taxon>
        <taxon>Monoglobales</taxon>
        <taxon>Monoglobaceae</taxon>
        <taxon>Monoglobus</taxon>
    </lineage>
</organism>
<sequence length="137" mass="15297">MYKKLVKSIIICVSVVFFTLMIGYITYFATVNVINRSVTKNLNSAEAVASQTTPGMQEAIPSSTPGNEQYYLARLNGNSIEIYLCSNTDSAKAAEKFLYSFKVYASDIPDDDILNLTRGIIFKTKEELASFEEDYNS</sequence>
<dbReference type="EMBL" id="CP020991">
    <property type="protein sequence ID" value="AUO18444.1"/>
    <property type="molecule type" value="Genomic_DNA"/>
</dbReference>